<gene>
    <name evidence="1" type="ORF">L6654_39510</name>
</gene>
<dbReference type="EMBL" id="JAKLTY010000047">
    <property type="protein sequence ID" value="MCG2632692.1"/>
    <property type="molecule type" value="Genomic_DNA"/>
</dbReference>
<dbReference type="RefSeq" id="WP_237892055.1">
    <property type="nucleotide sequence ID" value="NZ_JAKLTY010000047.1"/>
</dbReference>
<reference evidence="1" key="1">
    <citation type="submission" date="2022-01" db="EMBL/GenBank/DDBJ databases">
        <title>Genome sequnece data of strain Bradyrhizobium sp. nov.</title>
        <authorList>
            <person name="Zhang J."/>
        </authorList>
    </citation>
    <scope>NUCLEOTIDE SEQUENCE</scope>
    <source>
        <strain evidence="1">WYCCWR 13023</strain>
    </source>
</reference>
<evidence type="ECO:0000313" key="1">
    <source>
        <dbReference type="EMBL" id="MCG2632692.1"/>
    </source>
</evidence>
<dbReference type="AlphaFoldDB" id="A0A9X1RE78"/>
<proteinExistence type="predicted"/>
<protein>
    <submittedName>
        <fullName evidence="1">Uncharacterized protein</fullName>
    </submittedName>
</protein>
<sequence>MPIRQGDILAQPRFTWLLIGAQDIAETALLIVDANDCQLLASYDARIGAGDVELQNSSLTRSSVVSAVSEADEAYPSIEGRLV</sequence>
<dbReference type="Proteomes" id="UP001139054">
    <property type="component" value="Unassembled WGS sequence"/>
</dbReference>
<comment type="caution">
    <text evidence="1">The sequence shown here is derived from an EMBL/GenBank/DDBJ whole genome shotgun (WGS) entry which is preliminary data.</text>
</comment>
<name>A0A9X1RE78_9BRAD</name>
<accession>A0A9X1RE78</accession>
<organism evidence="1 2">
    <name type="scientific">Bradyrhizobium zhengyangense</name>
    <dbReference type="NCBI Taxonomy" id="2911009"/>
    <lineage>
        <taxon>Bacteria</taxon>
        <taxon>Pseudomonadati</taxon>
        <taxon>Pseudomonadota</taxon>
        <taxon>Alphaproteobacteria</taxon>
        <taxon>Hyphomicrobiales</taxon>
        <taxon>Nitrobacteraceae</taxon>
        <taxon>Bradyrhizobium</taxon>
    </lineage>
</organism>
<evidence type="ECO:0000313" key="2">
    <source>
        <dbReference type="Proteomes" id="UP001139054"/>
    </source>
</evidence>